<evidence type="ECO:0000256" key="1">
    <source>
        <dbReference type="SAM" id="MobiDB-lite"/>
    </source>
</evidence>
<dbReference type="GO" id="GO:0016798">
    <property type="term" value="F:hydrolase activity, acting on glycosyl bonds"/>
    <property type="evidence" value="ECO:0007669"/>
    <property type="project" value="UniProtKB-KW"/>
</dbReference>
<comment type="caution">
    <text evidence="4">The sequence shown here is derived from an EMBL/GenBank/DDBJ whole genome shotgun (WGS) entry which is preliminary data.</text>
</comment>
<protein>
    <submittedName>
        <fullName evidence="4">Phosphodiester glycosidase family protein</fullName>
    </submittedName>
</protein>
<gene>
    <name evidence="4" type="ORF">ACFPCY_13155</name>
</gene>
<keyword evidence="4" id="KW-0326">Glycosidase</keyword>
<reference evidence="5" key="1">
    <citation type="journal article" date="2019" name="Int. J. Syst. Evol. Microbiol.">
        <title>The Global Catalogue of Microorganisms (GCM) 10K type strain sequencing project: providing services to taxonomists for standard genome sequencing and annotation.</title>
        <authorList>
            <consortium name="The Broad Institute Genomics Platform"/>
            <consortium name="The Broad Institute Genome Sequencing Center for Infectious Disease"/>
            <person name="Wu L."/>
            <person name="Ma J."/>
        </authorList>
    </citation>
    <scope>NUCLEOTIDE SEQUENCE [LARGE SCALE GENOMIC DNA]</scope>
    <source>
        <strain evidence="5">KLKA75</strain>
    </source>
</reference>
<dbReference type="PANTHER" id="PTHR40446">
    <property type="entry name" value="N-ACETYLGLUCOSAMINE-1-PHOSPHODIESTER ALPHA-N-ACETYLGLUCOSAMINIDASE"/>
    <property type="match status" value="1"/>
</dbReference>
<dbReference type="InterPro" id="IPR018711">
    <property type="entry name" value="NAGPA"/>
</dbReference>
<organism evidence="4 5">
    <name type="scientific">Actinomadura gamaensis</name>
    <dbReference type="NCBI Taxonomy" id="1763541"/>
    <lineage>
        <taxon>Bacteria</taxon>
        <taxon>Bacillati</taxon>
        <taxon>Actinomycetota</taxon>
        <taxon>Actinomycetes</taxon>
        <taxon>Streptosporangiales</taxon>
        <taxon>Thermomonosporaceae</taxon>
        <taxon>Actinomadura</taxon>
    </lineage>
</organism>
<dbReference type="PANTHER" id="PTHR40446:SF2">
    <property type="entry name" value="N-ACETYLGLUCOSAMINE-1-PHOSPHODIESTER ALPHA-N-ACETYLGLUCOSAMINIDASE"/>
    <property type="match status" value="1"/>
</dbReference>
<feature type="region of interest" description="Disordered" evidence="1">
    <location>
        <begin position="347"/>
        <end position="380"/>
    </location>
</feature>
<sequence length="380" mass="39580">MGRVLMRIMLALALAPAPPPAAELRIAPGVTLRDVRDGQITGKLLEIDLRRARTGLLRPPSGTPRAPVSEMVNRARAVAGVNGDFFDISERAHPGVPETFAPDGPEVTAGRPIRAAVPDGQRFGPAAPPGTSGTVIGVDRRGVGRIARLTLSGTIRTGTRTIPLRGLNQYALPVGGVGLYTSAWGSASRARAFCGTDLSRNAPCTADTAAVLIRKGRVTSLADPGGALPSGTSLLLARDEPVTKLRAFRVGQKVRVSATLTGPVRFRYALGGLPLLRHGEPAPKLDARTRSSRTAVGLAPGGRRMYVIVLDGRHETGSGETIAGVADLLRRLGARDALLLDGGGSSTLAARMPGEPSATVRNTPSEGRERPVPNGLAVYG</sequence>
<keyword evidence="5" id="KW-1185">Reference proteome</keyword>
<evidence type="ECO:0000313" key="4">
    <source>
        <dbReference type="EMBL" id="MFC4908277.1"/>
    </source>
</evidence>
<keyword evidence="4" id="KW-0378">Hydrolase</keyword>
<accession>A0ABV9TVX4</accession>
<keyword evidence="2" id="KW-0732">Signal</keyword>
<dbReference type="RefSeq" id="WP_378254736.1">
    <property type="nucleotide sequence ID" value="NZ_JBHSIT010000003.1"/>
</dbReference>
<evidence type="ECO:0000259" key="3">
    <source>
        <dbReference type="Pfam" id="PF09992"/>
    </source>
</evidence>
<dbReference type="Pfam" id="PF09992">
    <property type="entry name" value="NAGPA"/>
    <property type="match status" value="1"/>
</dbReference>
<evidence type="ECO:0000256" key="2">
    <source>
        <dbReference type="SAM" id="SignalP"/>
    </source>
</evidence>
<feature type="chain" id="PRO_5046478054" evidence="2">
    <location>
        <begin position="22"/>
        <end position="380"/>
    </location>
</feature>
<proteinExistence type="predicted"/>
<evidence type="ECO:0000313" key="5">
    <source>
        <dbReference type="Proteomes" id="UP001595872"/>
    </source>
</evidence>
<dbReference type="Proteomes" id="UP001595872">
    <property type="component" value="Unassembled WGS sequence"/>
</dbReference>
<feature type="signal peptide" evidence="2">
    <location>
        <begin position="1"/>
        <end position="21"/>
    </location>
</feature>
<feature type="region of interest" description="Disordered" evidence="1">
    <location>
        <begin position="117"/>
        <end position="137"/>
    </location>
</feature>
<name>A0ABV9TVX4_9ACTN</name>
<feature type="domain" description="Phosphodiester glycosidase" evidence="3">
    <location>
        <begin position="224"/>
        <end position="379"/>
    </location>
</feature>
<dbReference type="EMBL" id="JBHSIT010000003">
    <property type="protein sequence ID" value="MFC4908277.1"/>
    <property type="molecule type" value="Genomic_DNA"/>
</dbReference>